<keyword evidence="3" id="KW-1185">Reference proteome</keyword>
<organism evidence="2 3">
    <name type="scientific">Bimuria novae-zelandiae CBS 107.79</name>
    <dbReference type="NCBI Taxonomy" id="1447943"/>
    <lineage>
        <taxon>Eukaryota</taxon>
        <taxon>Fungi</taxon>
        <taxon>Dikarya</taxon>
        <taxon>Ascomycota</taxon>
        <taxon>Pezizomycotina</taxon>
        <taxon>Dothideomycetes</taxon>
        <taxon>Pleosporomycetidae</taxon>
        <taxon>Pleosporales</taxon>
        <taxon>Massarineae</taxon>
        <taxon>Didymosphaeriaceae</taxon>
        <taxon>Bimuria</taxon>
    </lineage>
</organism>
<evidence type="ECO:0000256" key="1">
    <source>
        <dbReference type="SAM" id="Phobius"/>
    </source>
</evidence>
<dbReference type="AlphaFoldDB" id="A0A6A5V8X1"/>
<keyword evidence="1" id="KW-1133">Transmembrane helix</keyword>
<evidence type="ECO:0000313" key="2">
    <source>
        <dbReference type="EMBL" id="KAF1973843.1"/>
    </source>
</evidence>
<accession>A0A6A5V8X1</accession>
<keyword evidence="1" id="KW-0472">Membrane</keyword>
<gene>
    <name evidence="2" type="ORF">BU23DRAFT_125402</name>
</gene>
<protein>
    <submittedName>
        <fullName evidence="2">Uncharacterized protein</fullName>
    </submittedName>
</protein>
<sequence>MMSRTHKYFLSCLGKQPSHFHICCFRLCFSVILLNLGGCIITKNFPFYSFGYG</sequence>
<dbReference type="Proteomes" id="UP000800036">
    <property type="component" value="Unassembled WGS sequence"/>
</dbReference>
<dbReference type="EMBL" id="ML976678">
    <property type="protein sequence ID" value="KAF1973843.1"/>
    <property type="molecule type" value="Genomic_DNA"/>
</dbReference>
<evidence type="ECO:0000313" key="3">
    <source>
        <dbReference type="Proteomes" id="UP000800036"/>
    </source>
</evidence>
<name>A0A6A5V8X1_9PLEO</name>
<proteinExistence type="predicted"/>
<feature type="transmembrane region" description="Helical" evidence="1">
    <location>
        <begin position="20"/>
        <end position="43"/>
    </location>
</feature>
<reference evidence="2" key="1">
    <citation type="journal article" date="2020" name="Stud. Mycol.">
        <title>101 Dothideomycetes genomes: a test case for predicting lifestyles and emergence of pathogens.</title>
        <authorList>
            <person name="Haridas S."/>
            <person name="Albert R."/>
            <person name="Binder M."/>
            <person name="Bloem J."/>
            <person name="Labutti K."/>
            <person name="Salamov A."/>
            <person name="Andreopoulos B."/>
            <person name="Baker S."/>
            <person name="Barry K."/>
            <person name="Bills G."/>
            <person name="Bluhm B."/>
            <person name="Cannon C."/>
            <person name="Castanera R."/>
            <person name="Culley D."/>
            <person name="Daum C."/>
            <person name="Ezra D."/>
            <person name="Gonzalez J."/>
            <person name="Henrissat B."/>
            <person name="Kuo A."/>
            <person name="Liang C."/>
            <person name="Lipzen A."/>
            <person name="Lutzoni F."/>
            <person name="Magnuson J."/>
            <person name="Mondo S."/>
            <person name="Nolan M."/>
            <person name="Ohm R."/>
            <person name="Pangilinan J."/>
            <person name="Park H.-J."/>
            <person name="Ramirez L."/>
            <person name="Alfaro M."/>
            <person name="Sun H."/>
            <person name="Tritt A."/>
            <person name="Yoshinaga Y."/>
            <person name="Zwiers L.-H."/>
            <person name="Turgeon B."/>
            <person name="Goodwin S."/>
            <person name="Spatafora J."/>
            <person name="Crous P."/>
            <person name="Grigoriev I."/>
        </authorList>
    </citation>
    <scope>NUCLEOTIDE SEQUENCE</scope>
    <source>
        <strain evidence="2">CBS 107.79</strain>
    </source>
</reference>
<keyword evidence="1" id="KW-0812">Transmembrane</keyword>